<dbReference type="eggNOG" id="COG3636">
    <property type="taxonomic scope" value="Bacteria"/>
</dbReference>
<dbReference type="AlphaFoldDB" id="Q01YS7"/>
<evidence type="ECO:0000313" key="1">
    <source>
        <dbReference type="EMBL" id="ABJ85188.1"/>
    </source>
</evidence>
<dbReference type="InParanoid" id="Q01YS7"/>
<dbReference type="EMBL" id="CP000473">
    <property type="protein sequence ID" value="ABJ85188.1"/>
    <property type="molecule type" value="Genomic_DNA"/>
</dbReference>
<accession>Q01YS7</accession>
<organism evidence="1">
    <name type="scientific">Solibacter usitatus (strain Ellin6076)</name>
    <dbReference type="NCBI Taxonomy" id="234267"/>
    <lineage>
        <taxon>Bacteria</taxon>
        <taxon>Pseudomonadati</taxon>
        <taxon>Acidobacteriota</taxon>
        <taxon>Terriglobia</taxon>
        <taxon>Bryobacterales</taxon>
        <taxon>Solibacteraceae</taxon>
        <taxon>Candidatus Solibacter</taxon>
    </lineage>
</organism>
<gene>
    <name evidence="1" type="ordered locus">Acid_4226</name>
</gene>
<protein>
    <submittedName>
        <fullName evidence="1">Uncharacterized protein</fullName>
    </submittedName>
</protein>
<sequence length="104" mass="11554">MALTKSFRETVYHRAQRDGAFRKTLLMEAVNAYLSGDQLTGKAILRDVINATIGFEQLAADLQKPSKSLHRMLGPNGNPNTVNFFAILQVLQKRIGVRLTVRAA</sequence>
<name>Q01YS7_SOLUE</name>
<reference evidence="1" key="1">
    <citation type="submission" date="2006-10" db="EMBL/GenBank/DDBJ databases">
        <title>Complete sequence of Solibacter usitatus Ellin6076.</title>
        <authorList>
            <consortium name="US DOE Joint Genome Institute"/>
            <person name="Copeland A."/>
            <person name="Lucas S."/>
            <person name="Lapidus A."/>
            <person name="Barry K."/>
            <person name="Detter J.C."/>
            <person name="Glavina del Rio T."/>
            <person name="Hammon N."/>
            <person name="Israni S."/>
            <person name="Dalin E."/>
            <person name="Tice H."/>
            <person name="Pitluck S."/>
            <person name="Thompson L.S."/>
            <person name="Brettin T."/>
            <person name="Bruce D."/>
            <person name="Han C."/>
            <person name="Tapia R."/>
            <person name="Gilna P."/>
            <person name="Schmutz J."/>
            <person name="Larimer F."/>
            <person name="Land M."/>
            <person name="Hauser L."/>
            <person name="Kyrpides N."/>
            <person name="Mikhailova N."/>
            <person name="Janssen P.H."/>
            <person name="Kuske C.R."/>
            <person name="Richardson P."/>
        </authorList>
    </citation>
    <scope>NUCLEOTIDE SEQUENCE</scope>
    <source>
        <strain evidence="1">Ellin6076</strain>
    </source>
</reference>
<dbReference type="KEGG" id="sus:Acid_4226"/>
<proteinExistence type="predicted"/>
<dbReference type="STRING" id="234267.Acid_4226"/>
<dbReference type="OrthoDB" id="9794662at2"/>
<dbReference type="HOGENOM" id="CLU_153182_0_0_0"/>